<sequence>METAARRDHRWGRIARFDQVSTCTAEDGLKWAIGHPHLSPLSTDYGYTRNLYVGNDLAVQPHQRPWSRDAFVQINIRVTRNASAQPSSPVTSDIYSHDTALHSITPYHAIIPTQHSTAQHSIA</sequence>
<keyword evidence="2" id="KW-1185">Reference proteome</keyword>
<organism evidence="1 2">
    <name type="scientific">Colletotrichum melonis</name>
    <dbReference type="NCBI Taxonomy" id="1209925"/>
    <lineage>
        <taxon>Eukaryota</taxon>
        <taxon>Fungi</taxon>
        <taxon>Dikarya</taxon>
        <taxon>Ascomycota</taxon>
        <taxon>Pezizomycotina</taxon>
        <taxon>Sordariomycetes</taxon>
        <taxon>Hypocreomycetidae</taxon>
        <taxon>Glomerellales</taxon>
        <taxon>Glomerellaceae</taxon>
        <taxon>Colletotrichum</taxon>
        <taxon>Colletotrichum acutatum species complex</taxon>
    </lineage>
</organism>
<dbReference type="Proteomes" id="UP001239795">
    <property type="component" value="Unassembled WGS sequence"/>
</dbReference>
<dbReference type="AlphaFoldDB" id="A0AAI9U501"/>
<protein>
    <submittedName>
        <fullName evidence="1">Uncharacterized protein</fullName>
    </submittedName>
</protein>
<accession>A0AAI9U501</accession>
<reference evidence="1 2" key="1">
    <citation type="submission" date="2016-10" db="EMBL/GenBank/DDBJ databases">
        <title>The genome sequence of Colletotrichum fioriniae PJ7.</title>
        <authorList>
            <person name="Baroncelli R."/>
        </authorList>
    </citation>
    <scope>NUCLEOTIDE SEQUENCE [LARGE SCALE GENOMIC DNA]</scope>
    <source>
        <strain evidence="1">Col 31</strain>
    </source>
</reference>
<name>A0AAI9U501_9PEZI</name>
<dbReference type="EMBL" id="MLGG01000046">
    <property type="protein sequence ID" value="KAK1451798.1"/>
    <property type="molecule type" value="Genomic_DNA"/>
</dbReference>
<evidence type="ECO:0000313" key="2">
    <source>
        <dbReference type="Proteomes" id="UP001239795"/>
    </source>
</evidence>
<evidence type="ECO:0000313" key="1">
    <source>
        <dbReference type="EMBL" id="KAK1451798.1"/>
    </source>
</evidence>
<proteinExistence type="predicted"/>
<gene>
    <name evidence="1" type="ORF">CMEL01_06372</name>
</gene>
<comment type="caution">
    <text evidence="1">The sequence shown here is derived from an EMBL/GenBank/DDBJ whole genome shotgun (WGS) entry which is preliminary data.</text>
</comment>